<dbReference type="RefSeq" id="WP_036963074.1">
    <property type="nucleotide sequence ID" value="NZ_JALD01000057.1"/>
</dbReference>
<dbReference type="Proteomes" id="UP000022311">
    <property type="component" value="Unassembled WGS sequence"/>
</dbReference>
<accession>A0AAV3M3G2</accession>
<evidence type="ECO:0000313" key="2">
    <source>
        <dbReference type="EMBL" id="EUD10100.1"/>
    </source>
</evidence>
<sequence length="155" mass="17623">MRKVTYTQMRNELSNILEDIRNGETVVVTQRGKQDLVIKAEIADTCNSINDIQSNNMSVSLPLEKIMSTDTIKTLAQIGEAVKKLQPSPEVMESIQRAAKQLNAMVNSEEFRRFSHNINDIGYHLENASSMEQFKKALEHTKIKHAHIIKSLEDK</sequence>
<dbReference type="AlphaFoldDB" id="A0AAV3M3G2"/>
<reference evidence="2 3" key="1">
    <citation type="submission" date="2014-01" db="EMBL/GenBank/DDBJ databases">
        <authorList>
            <person name="Durkin A.S."/>
            <person name="McCorrison J."/>
            <person name="Torralba M."/>
            <person name="Gillis M."/>
            <person name="Haft D.H."/>
            <person name="Methe B."/>
            <person name="Sutton G."/>
            <person name="Nelson K.E."/>
        </authorList>
    </citation>
    <scope>NUCLEOTIDE SEQUENCE [LARGE SCALE GENOMIC DNA]</scope>
    <source>
        <strain evidence="2 3">205/92</strain>
    </source>
</reference>
<comment type="similarity">
    <text evidence="1">Belongs to the phD/YefM antitoxin family.</text>
</comment>
<evidence type="ECO:0000256" key="1">
    <source>
        <dbReference type="ARBA" id="ARBA00009981"/>
    </source>
</evidence>
<dbReference type="NCBIfam" id="TIGR01552">
    <property type="entry name" value="phd_fam"/>
    <property type="match status" value="1"/>
</dbReference>
<dbReference type="Gene3D" id="3.40.1620.10">
    <property type="entry name" value="YefM-like domain"/>
    <property type="match status" value="1"/>
</dbReference>
<dbReference type="SUPFAM" id="SSF143120">
    <property type="entry name" value="YefM-like"/>
    <property type="match status" value="1"/>
</dbReference>
<name>A0AAV3M3G2_9GAMM</name>
<gene>
    <name evidence="2" type="ORF">HMPREF1563_2903</name>
</gene>
<comment type="caution">
    <text evidence="2">The sequence shown here is derived from an EMBL/GenBank/DDBJ whole genome shotgun (WGS) entry which is preliminary data.</text>
</comment>
<dbReference type="InterPro" id="IPR036165">
    <property type="entry name" value="YefM-like_sf"/>
</dbReference>
<proteinExistence type="inferred from homology"/>
<evidence type="ECO:0000313" key="3">
    <source>
        <dbReference type="Proteomes" id="UP000022311"/>
    </source>
</evidence>
<protein>
    <submittedName>
        <fullName evidence="2">Prevent-host-death family protein</fullName>
    </submittedName>
</protein>
<dbReference type="EMBL" id="JALD01000057">
    <property type="protein sequence ID" value="EUD10100.1"/>
    <property type="molecule type" value="Genomic_DNA"/>
</dbReference>
<organism evidence="2 3">
    <name type="scientific">Providencia alcalifaciens 205/92</name>
    <dbReference type="NCBI Taxonomy" id="1256988"/>
    <lineage>
        <taxon>Bacteria</taxon>
        <taxon>Pseudomonadati</taxon>
        <taxon>Pseudomonadota</taxon>
        <taxon>Gammaproteobacteria</taxon>
        <taxon>Enterobacterales</taxon>
        <taxon>Morganellaceae</taxon>
        <taxon>Providencia</taxon>
    </lineage>
</organism>